<dbReference type="EMBL" id="JRKL02001730">
    <property type="protein sequence ID" value="KAF3962365.1"/>
    <property type="molecule type" value="Genomic_DNA"/>
</dbReference>
<dbReference type="OrthoDB" id="504453at2759"/>
<evidence type="ECO:0000256" key="1">
    <source>
        <dbReference type="SAM" id="MobiDB-lite"/>
    </source>
</evidence>
<proteinExistence type="predicted"/>
<organism evidence="2 3">
    <name type="scientific">Castanea mollissima</name>
    <name type="common">Chinese chestnut</name>
    <dbReference type="NCBI Taxonomy" id="60419"/>
    <lineage>
        <taxon>Eukaryota</taxon>
        <taxon>Viridiplantae</taxon>
        <taxon>Streptophyta</taxon>
        <taxon>Embryophyta</taxon>
        <taxon>Tracheophyta</taxon>
        <taxon>Spermatophyta</taxon>
        <taxon>Magnoliopsida</taxon>
        <taxon>eudicotyledons</taxon>
        <taxon>Gunneridae</taxon>
        <taxon>Pentapetalae</taxon>
        <taxon>rosids</taxon>
        <taxon>fabids</taxon>
        <taxon>Fagales</taxon>
        <taxon>Fagaceae</taxon>
        <taxon>Castanea</taxon>
    </lineage>
</organism>
<evidence type="ECO:0000313" key="2">
    <source>
        <dbReference type="EMBL" id="KAF3962365.1"/>
    </source>
</evidence>
<evidence type="ECO:0000313" key="3">
    <source>
        <dbReference type="Proteomes" id="UP000737018"/>
    </source>
</evidence>
<feature type="compositionally biased region" description="Low complexity" evidence="1">
    <location>
        <begin position="52"/>
        <end position="69"/>
    </location>
</feature>
<comment type="caution">
    <text evidence="2">The sequence shown here is derived from an EMBL/GenBank/DDBJ whole genome shotgun (WGS) entry which is preliminary data.</text>
</comment>
<feature type="region of interest" description="Disordered" evidence="1">
    <location>
        <begin position="42"/>
        <end position="75"/>
    </location>
</feature>
<dbReference type="AlphaFoldDB" id="A0A8J4VMA7"/>
<protein>
    <submittedName>
        <fullName evidence="2">Uncharacterized protein</fullName>
    </submittedName>
</protein>
<reference evidence="2" key="1">
    <citation type="submission" date="2020-03" db="EMBL/GenBank/DDBJ databases">
        <title>Castanea mollissima Vanexum genome sequencing.</title>
        <authorList>
            <person name="Staton M."/>
        </authorList>
    </citation>
    <scope>NUCLEOTIDE SEQUENCE</scope>
    <source>
        <tissue evidence="2">Leaf</tissue>
    </source>
</reference>
<keyword evidence="3" id="KW-1185">Reference proteome</keyword>
<accession>A0A8J4VMA7</accession>
<gene>
    <name evidence="2" type="ORF">CMV_013117</name>
</gene>
<name>A0A8J4VMA7_9ROSI</name>
<dbReference type="Proteomes" id="UP000737018">
    <property type="component" value="Unassembled WGS sequence"/>
</dbReference>
<sequence length="112" mass="13561">MFRFSLLRIYLVNFHQRYQMVLWQQRVLAIIIVKKEEGRDGGHRLSVRSTQRIRQGQRPPRQTLPQTRPQRVHQGGFPYGHRVCGYGVRWLLRQAHLHPHQQHHRWLLLMSV</sequence>